<evidence type="ECO:0000313" key="1">
    <source>
        <dbReference type="EMBL" id="CAG5134426.1"/>
    </source>
</evidence>
<comment type="caution">
    <text evidence="1">The sequence shown here is derived from an EMBL/GenBank/DDBJ whole genome shotgun (WGS) entry which is preliminary data.</text>
</comment>
<reference evidence="1" key="1">
    <citation type="submission" date="2021-04" db="EMBL/GenBank/DDBJ databases">
        <authorList>
            <consortium name="Molecular Ecology Group"/>
        </authorList>
    </citation>
    <scope>NUCLEOTIDE SEQUENCE</scope>
</reference>
<gene>
    <name evidence="1" type="ORF">CUNI_LOCUS19984</name>
</gene>
<sequence length="317" mass="36047">MFPEIKPAMVDGVSELPSDQQFARQRRQRTSGASDVIFVGVPESRERSLSLWSKLKSHLPAHLRADPNAAAELMYQQMHRMSMKADAKVKHRQPEEFGFSEMSQSTRSSQISISTVSERPAFSTKTYSIFSADEDVIVDPRCLIEDDLWEDAYLKHTKEQALSLIDRSRDVGDARRITAIIKYKEKIIYMMKPVNIANTPDSALKVQWRISRYLLAPSFFMVFSMLNRYGPVVALIKRTPNSALCVYETVDLAARVLHMHALNQSNKVLILSWWHHKSLSLTNETSTNTDEASRWLTGVCEGMLKMDEPILGGLQNP</sequence>
<organism evidence="1 2">
    <name type="scientific">Candidula unifasciata</name>
    <dbReference type="NCBI Taxonomy" id="100452"/>
    <lineage>
        <taxon>Eukaryota</taxon>
        <taxon>Metazoa</taxon>
        <taxon>Spiralia</taxon>
        <taxon>Lophotrochozoa</taxon>
        <taxon>Mollusca</taxon>
        <taxon>Gastropoda</taxon>
        <taxon>Heterobranchia</taxon>
        <taxon>Euthyneura</taxon>
        <taxon>Panpulmonata</taxon>
        <taxon>Eupulmonata</taxon>
        <taxon>Stylommatophora</taxon>
        <taxon>Helicina</taxon>
        <taxon>Helicoidea</taxon>
        <taxon>Geomitridae</taxon>
        <taxon>Candidula</taxon>
    </lineage>
</organism>
<protein>
    <submittedName>
        <fullName evidence="1">Uncharacterized protein</fullName>
    </submittedName>
</protein>
<keyword evidence="2" id="KW-1185">Reference proteome</keyword>
<name>A0A8S4A601_9EUPU</name>
<proteinExistence type="predicted"/>
<feature type="non-terminal residue" evidence="1">
    <location>
        <position position="1"/>
    </location>
</feature>
<dbReference type="Proteomes" id="UP000678393">
    <property type="component" value="Unassembled WGS sequence"/>
</dbReference>
<dbReference type="EMBL" id="CAJHNH020007168">
    <property type="protein sequence ID" value="CAG5134426.1"/>
    <property type="molecule type" value="Genomic_DNA"/>
</dbReference>
<accession>A0A8S4A601</accession>
<dbReference type="AlphaFoldDB" id="A0A8S4A601"/>
<evidence type="ECO:0000313" key="2">
    <source>
        <dbReference type="Proteomes" id="UP000678393"/>
    </source>
</evidence>